<gene>
    <name evidence="5" type="ORF">CWS20_07575</name>
</gene>
<feature type="transmembrane region" description="Helical" evidence="3">
    <location>
        <begin position="39"/>
        <end position="56"/>
    </location>
</feature>
<keyword evidence="6" id="KW-1185">Reference proteome</keyword>
<keyword evidence="3" id="KW-0812">Transmembrane</keyword>
<evidence type="ECO:0000256" key="2">
    <source>
        <dbReference type="ARBA" id="ARBA00007362"/>
    </source>
</evidence>
<feature type="transmembrane region" description="Helical" evidence="3">
    <location>
        <begin position="152"/>
        <end position="170"/>
    </location>
</feature>
<dbReference type="EMBL" id="PISD01000013">
    <property type="protein sequence ID" value="PKG29718.1"/>
    <property type="molecule type" value="Genomic_DNA"/>
</dbReference>
<organism evidence="5 6">
    <name type="scientific">Cytobacillus horneckiae</name>
    <dbReference type="NCBI Taxonomy" id="549687"/>
    <lineage>
        <taxon>Bacteria</taxon>
        <taxon>Bacillati</taxon>
        <taxon>Bacillota</taxon>
        <taxon>Bacilli</taxon>
        <taxon>Bacillales</taxon>
        <taxon>Bacillaceae</taxon>
        <taxon>Cytobacillus</taxon>
    </lineage>
</organism>
<name>A0A2N0ZJM8_9BACI</name>
<feature type="transmembrane region" description="Helical" evidence="3">
    <location>
        <begin position="121"/>
        <end position="140"/>
    </location>
</feature>
<feature type="transmembrane region" description="Helical" evidence="3">
    <location>
        <begin position="211"/>
        <end position="233"/>
    </location>
</feature>
<dbReference type="GO" id="GO:0016020">
    <property type="term" value="C:membrane"/>
    <property type="evidence" value="ECO:0007669"/>
    <property type="project" value="InterPro"/>
</dbReference>
<protein>
    <submittedName>
        <fullName evidence="5">EamA/RhaT family transporter</fullName>
    </submittedName>
</protein>
<keyword evidence="3" id="KW-0472">Membrane</keyword>
<comment type="caution">
    <text evidence="5">The sequence shown here is derived from an EMBL/GenBank/DDBJ whole genome shotgun (WGS) entry which is preliminary data.</text>
</comment>
<dbReference type="InterPro" id="IPR037185">
    <property type="entry name" value="EmrE-like"/>
</dbReference>
<evidence type="ECO:0000313" key="6">
    <source>
        <dbReference type="Proteomes" id="UP000233343"/>
    </source>
</evidence>
<dbReference type="InterPro" id="IPR000620">
    <property type="entry name" value="EamA_dom"/>
</dbReference>
<dbReference type="SUPFAM" id="SSF103481">
    <property type="entry name" value="Multidrug resistance efflux transporter EmrE"/>
    <property type="match status" value="2"/>
</dbReference>
<comment type="similarity">
    <text evidence="2">Belongs to the EamA transporter family.</text>
</comment>
<evidence type="ECO:0000256" key="1">
    <source>
        <dbReference type="ARBA" id="ARBA00004127"/>
    </source>
</evidence>
<feature type="transmembrane region" description="Helical" evidence="3">
    <location>
        <begin position="182"/>
        <end position="199"/>
    </location>
</feature>
<dbReference type="Pfam" id="PF00892">
    <property type="entry name" value="EamA"/>
    <property type="match status" value="2"/>
</dbReference>
<feature type="domain" description="EamA" evidence="4">
    <location>
        <begin position="151"/>
        <end position="282"/>
    </location>
</feature>
<feature type="transmembrane region" description="Helical" evidence="3">
    <location>
        <begin position="7"/>
        <end position="33"/>
    </location>
</feature>
<sequence length="299" mass="31956">MNNIKYSLYILIGACSYGILASIVKLGLGAGFAVHELTSSQYLFGLILLIIALPFIKRTKITLKQIGALMLTGTALSMTGILYGLSLERNPASIAVVLLFQFTWIGIVLESIYLKKMPSRLKIISALLLIIGTVFASNIVLGGFESIALDGLIYGFLSAITFALFIFFSGKVATHVPSIQRSVYITLGGLMILVSIFGTRVAATGIDFGGIWPYSLLLAFFGVILPIVLFSLGTPHIDSGLATIVGSAELPAAVIAAMIILGEQITQAQVIGIMIILLGICIPQFQMFKSHRKGIAPNN</sequence>
<evidence type="ECO:0000256" key="3">
    <source>
        <dbReference type="SAM" id="Phobius"/>
    </source>
</evidence>
<comment type="subcellular location">
    <subcellularLocation>
        <location evidence="1">Endomembrane system</location>
        <topology evidence="1">Multi-pass membrane protein</topology>
    </subcellularLocation>
</comment>
<feature type="transmembrane region" description="Helical" evidence="3">
    <location>
        <begin position="68"/>
        <end position="86"/>
    </location>
</feature>
<proteinExistence type="inferred from homology"/>
<feature type="domain" description="EamA" evidence="4">
    <location>
        <begin position="7"/>
        <end position="136"/>
    </location>
</feature>
<accession>A0A2N0ZJM8</accession>
<dbReference type="RefSeq" id="WP_066192867.1">
    <property type="nucleotide sequence ID" value="NZ_JARMMB010000020.1"/>
</dbReference>
<dbReference type="Proteomes" id="UP000233343">
    <property type="component" value="Unassembled WGS sequence"/>
</dbReference>
<evidence type="ECO:0000313" key="5">
    <source>
        <dbReference type="EMBL" id="PKG29718.1"/>
    </source>
</evidence>
<feature type="transmembrane region" description="Helical" evidence="3">
    <location>
        <begin position="92"/>
        <end position="114"/>
    </location>
</feature>
<feature type="transmembrane region" description="Helical" evidence="3">
    <location>
        <begin position="267"/>
        <end position="285"/>
    </location>
</feature>
<dbReference type="AlphaFoldDB" id="A0A2N0ZJM8"/>
<reference evidence="5 6" key="1">
    <citation type="journal article" date="2010" name="Int. J. Syst. Evol. Microbiol.">
        <title>Bacillus horneckiae sp. nov., isolated from a spacecraft-assembly clean room.</title>
        <authorList>
            <person name="Vaishampayan P."/>
            <person name="Probst A."/>
            <person name="Krishnamurthi S."/>
            <person name="Ghosh S."/>
            <person name="Osman S."/>
            <person name="McDowall A."/>
            <person name="Ruckmani A."/>
            <person name="Mayilraj S."/>
            <person name="Venkateswaran K."/>
        </authorList>
    </citation>
    <scope>NUCLEOTIDE SEQUENCE [LARGE SCALE GENOMIC DNA]</scope>
    <source>
        <strain evidence="6">1PO1SC</strain>
    </source>
</reference>
<keyword evidence="3" id="KW-1133">Transmembrane helix</keyword>
<evidence type="ECO:0000259" key="4">
    <source>
        <dbReference type="Pfam" id="PF00892"/>
    </source>
</evidence>
<feature type="transmembrane region" description="Helical" evidence="3">
    <location>
        <begin position="240"/>
        <end position="261"/>
    </location>
</feature>